<protein>
    <recommendedName>
        <fullName evidence="4">SRCR domain-containing protein</fullName>
    </recommendedName>
</protein>
<dbReference type="RefSeq" id="XP_008096469.1">
    <property type="nucleotide sequence ID" value="XM_008098278.1"/>
</dbReference>
<evidence type="ECO:0008006" key="4">
    <source>
        <dbReference type="Google" id="ProtNLM"/>
    </source>
</evidence>
<name>E3QNG2_COLGM</name>
<gene>
    <name evidence="2" type="ORF">GLRG_07719</name>
</gene>
<feature type="signal peptide" evidence="1">
    <location>
        <begin position="1"/>
        <end position="28"/>
    </location>
</feature>
<dbReference type="AlphaFoldDB" id="E3QNG2"/>
<keyword evidence="1" id="KW-0732">Signal</keyword>
<evidence type="ECO:0000313" key="2">
    <source>
        <dbReference type="EMBL" id="EFQ32449.1"/>
    </source>
</evidence>
<sequence length="169" mass="17243">MFPQVRTCRRKGALSALLVFFLVALAAALDEATANTTLQDLSHLYLVPDAPCAGHEGQWNCLSDRFQHCADGQWSAVLSCSGAGSASAVDTGSDPVSLCSPLGKTDIVDFEGECSAAWGWGGSGGGGGGWGGGGVSCNGNGCYRGTGTRLGAGPWVYVSIVGAVVVRLW</sequence>
<feature type="chain" id="PRO_5003180607" description="SRCR domain-containing protein" evidence="1">
    <location>
        <begin position="29"/>
        <end position="169"/>
    </location>
</feature>
<reference evidence="3" key="1">
    <citation type="journal article" date="2012" name="Nat. Genet.">
        <title>Lifestyle transitions in plant pathogenic Colletotrichum fungi deciphered by genome and transcriptome analyses.</title>
        <authorList>
            <person name="O'Connell R.J."/>
            <person name="Thon M.R."/>
            <person name="Hacquard S."/>
            <person name="Amyotte S.G."/>
            <person name="Kleemann J."/>
            <person name="Torres M.F."/>
            <person name="Damm U."/>
            <person name="Buiate E.A."/>
            <person name="Epstein L."/>
            <person name="Alkan N."/>
            <person name="Altmueller J."/>
            <person name="Alvarado-Balderrama L."/>
            <person name="Bauser C.A."/>
            <person name="Becker C."/>
            <person name="Birren B.W."/>
            <person name="Chen Z."/>
            <person name="Choi J."/>
            <person name="Crouch J.A."/>
            <person name="Duvick J.P."/>
            <person name="Farman M.A."/>
            <person name="Gan P."/>
            <person name="Heiman D."/>
            <person name="Henrissat B."/>
            <person name="Howard R.J."/>
            <person name="Kabbage M."/>
            <person name="Koch C."/>
            <person name="Kracher B."/>
            <person name="Kubo Y."/>
            <person name="Law A.D."/>
            <person name="Lebrun M.-H."/>
            <person name="Lee Y.-H."/>
            <person name="Miyara I."/>
            <person name="Moore N."/>
            <person name="Neumann U."/>
            <person name="Nordstroem K."/>
            <person name="Panaccione D.G."/>
            <person name="Panstruga R."/>
            <person name="Place M."/>
            <person name="Proctor R.H."/>
            <person name="Prusky D."/>
            <person name="Rech G."/>
            <person name="Reinhardt R."/>
            <person name="Rollins J.A."/>
            <person name="Rounsley S."/>
            <person name="Schardl C.L."/>
            <person name="Schwartz D.C."/>
            <person name="Shenoy N."/>
            <person name="Shirasu K."/>
            <person name="Sikhakolli U.R."/>
            <person name="Stueber K."/>
            <person name="Sukno S.A."/>
            <person name="Sweigard J.A."/>
            <person name="Takano Y."/>
            <person name="Takahara H."/>
            <person name="Trail F."/>
            <person name="van der Does H.C."/>
            <person name="Voll L.M."/>
            <person name="Will I."/>
            <person name="Young S."/>
            <person name="Zeng Q."/>
            <person name="Zhang J."/>
            <person name="Zhou S."/>
            <person name="Dickman M.B."/>
            <person name="Schulze-Lefert P."/>
            <person name="Ver Loren van Themaat E."/>
            <person name="Ma L.-J."/>
            <person name="Vaillancourt L.J."/>
        </authorList>
    </citation>
    <scope>NUCLEOTIDE SEQUENCE [LARGE SCALE GENOMIC DNA]</scope>
    <source>
        <strain evidence="3">M1.001 / M2 / FGSC 10212</strain>
    </source>
</reference>
<organism evidence="3">
    <name type="scientific">Colletotrichum graminicola (strain M1.001 / M2 / FGSC 10212)</name>
    <name type="common">Maize anthracnose fungus</name>
    <name type="synonym">Glomerella graminicola</name>
    <dbReference type="NCBI Taxonomy" id="645133"/>
    <lineage>
        <taxon>Eukaryota</taxon>
        <taxon>Fungi</taxon>
        <taxon>Dikarya</taxon>
        <taxon>Ascomycota</taxon>
        <taxon>Pezizomycotina</taxon>
        <taxon>Sordariomycetes</taxon>
        <taxon>Hypocreomycetidae</taxon>
        <taxon>Glomerellales</taxon>
        <taxon>Glomerellaceae</taxon>
        <taxon>Colletotrichum</taxon>
        <taxon>Colletotrichum graminicola species complex</taxon>
    </lineage>
</organism>
<dbReference type="eggNOG" id="ENOG502T5QZ">
    <property type="taxonomic scope" value="Eukaryota"/>
</dbReference>
<dbReference type="HOGENOM" id="CLU_1610625_0_0_1"/>
<evidence type="ECO:0000256" key="1">
    <source>
        <dbReference type="SAM" id="SignalP"/>
    </source>
</evidence>
<accession>E3QNG2</accession>
<keyword evidence="3" id="KW-1185">Reference proteome</keyword>
<dbReference type="VEuPathDB" id="FungiDB:GLRG_07719"/>
<evidence type="ECO:0000313" key="3">
    <source>
        <dbReference type="Proteomes" id="UP000008782"/>
    </source>
</evidence>
<dbReference type="Proteomes" id="UP000008782">
    <property type="component" value="Unassembled WGS sequence"/>
</dbReference>
<dbReference type="OrthoDB" id="2342176at2759"/>
<proteinExistence type="predicted"/>
<dbReference type="EMBL" id="GG697362">
    <property type="protein sequence ID" value="EFQ32449.1"/>
    <property type="molecule type" value="Genomic_DNA"/>
</dbReference>
<dbReference type="GeneID" id="24413084"/>